<dbReference type="InterPro" id="IPR028994">
    <property type="entry name" value="Integrin_alpha_N"/>
</dbReference>
<dbReference type="InterPro" id="IPR011043">
    <property type="entry name" value="Gal_Oxase/kelch_b-propeller"/>
</dbReference>
<dbReference type="EMBL" id="JAUOEL010000002">
    <property type="protein sequence ID" value="MDO5973844.1"/>
    <property type="molecule type" value="Genomic_DNA"/>
</dbReference>
<sequence>MIQLRNIQAILFGLLSLASYGQAQISVNTNEAISNLSSYSMSWSDDSKTLAIGVHDANDNGTKSGHVRVYKNNSGVWSQVGADINGEKVGDWFGYSVSLSNDGTTVAIGAKRNHGHNGKNSGHVRVYKNNSGVWKQVGADIDGEAEGNWSGYSVSLSGDGAIVAIGAVLNSGNGTKSGHVRVYKNRSGVWTQVGQNINGKATKDYFGASVSLSNNGTVLAIGAHQGGRSSGYVSVYKNVSGNWLQIGDAIVGESVGNFSGWNVSLSSDGSTVAIGAYMNNDKGVRYSYVRAYQNRSNTWIQKGADIDGKTTGYDVSGFNNISLSGNGTIILIGAYEKNRGNNKQTPAINYVRVYKYKDSLNIWRQINTNI</sequence>
<dbReference type="Pfam" id="PF14312">
    <property type="entry name" value="FG-GAP_2"/>
    <property type="match status" value="1"/>
</dbReference>
<evidence type="ECO:0000313" key="6">
    <source>
        <dbReference type="Proteomes" id="UP001176806"/>
    </source>
</evidence>
<organism evidence="5 6">
    <name type="scientific">Flavivirga jejuensis</name>
    <dbReference type="NCBI Taxonomy" id="870487"/>
    <lineage>
        <taxon>Bacteria</taxon>
        <taxon>Pseudomonadati</taxon>
        <taxon>Bacteroidota</taxon>
        <taxon>Flavobacteriia</taxon>
        <taxon>Flavobacteriales</taxon>
        <taxon>Flavobacteriaceae</taxon>
        <taxon>Flavivirga</taxon>
    </lineage>
</organism>
<dbReference type="PANTHER" id="PTHR36220:SF1">
    <property type="entry name" value="GAMMA TUBULIN COMPLEX COMPONENT C-TERMINAL DOMAIN-CONTAINING PROTEIN"/>
    <property type="match status" value="1"/>
</dbReference>
<keyword evidence="3" id="KW-0325">Glycoprotein</keyword>
<protein>
    <recommendedName>
        <fullName evidence="7">FG-GAP repeat protein</fullName>
    </recommendedName>
</protein>
<reference evidence="5" key="1">
    <citation type="submission" date="2023-07" db="EMBL/GenBank/DDBJ databases">
        <title>Two novel species in the genus Flavivirga.</title>
        <authorList>
            <person name="Kwon K."/>
        </authorList>
    </citation>
    <scope>NUCLEOTIDE SEQUENCE</scope>
    <source>
        <strain evidence="5">KACC 14158</strain>
    </source>
</reference>
<feature type="chain" id="PRO_5045687095" description="FG-GAP repeat protein" evidence="4">
    <location>
        <begin position="24"/>
        <end position="370"/>
    </location>
</feature>
<keyword evidence="1 4" id="KW-0732">Signal</keyword>
<dbReference type="RefSeq" id="WP_303300990.1">
    <property type="nucleotide sequence ID" value="NZ_BAABDA010000051.1"/>
</dbReference>
<accession>A0ABT8WL13</accession>
<proteinExistence type="predicted"/>
<keyword evidence="6" id="KW-1185">Reference proteome</keyword>
<evidence type="ECO:0008006" key="7">
    <source>
        <dbReference type="Google" id="ProtNLM"/>
    </source>
</evidence>
<evidence type="ECO:0000313" key="5">
    <source>
        <dbReference type="EMBL" id="MDO5973844.1"/>
    </source>
</evidence>
<evidence type="ECO:0000256" key="1">
    <source>
        <dbReference type="ARBA" id="ARBA00022729"/>
    </source>
</evidence>
<gene>
    <name evidence="5" type="ORF">Q4Q40_06570</name>
</gene>
<evidence type="ECO:0000256" key="2">
    <source>
        <dbReference type="ARBA" id="ARBA00022737"/>
    </source>
</evidence>
<feature type="signal peptide" evidence="4">
    <location>
        <begin position="1"/>
        <end position="23"/>
    </location>
</feature>
<dbReference type="PANTHER" id="PTHR36220">
    <property type="entry name" value="UNNAMED PRODUCT"/>
    <property type="match status" value="1"/>
</dbReference>
<dbReference type="Gene3D" id="2.130.10.130">
    <property type="entry name" value="Integrin alpha, N-terminal"/>
    <property type="match status" value="1"/>
</dbReference>
<dbReference type="PROSITE" id="PS51470">
    <property type="entry name" value="FG_GAP"/>
    <property type="match status" value="1"/>
</dbReference>
<evidence type="ECO:0000256" key="4">
    <source>
        <dbReference type="SAM" id="SignalP"/>
    </source>
</evidence>
<name>A0ABT8WL13_9FLAO</name>
<dbReference type="InterPro" id="IPR013519">
    <property type="entry name" value="Int_alpha_beta-p"/>
</dbReference>
<evidence type="ECO:0000256" key="3">
    <source>
        <dbReference type="ARBA" id="ARBA00023180"/>
    </source>
</evidence>
<dbReference type="InterPro" id="IPR013517">
    <property type="entry name" value="FG-GAP"/>
</dbReference>
<dbReference type="Proteomes" id="UP001176806">
    <property type="component" value="Unassembled WGS sequence"/>
</dbReference>
<comment type="caution">
    <text evidence="5">The sequence shown here is derived from an EMBL/GenBank/DDBJ whole genome shotgun (WGS) entry which is preliminary data.</text>
</comment>
<dbReference type="SUPFAM" id="SSF50965">
    <property type="entry name" value="Galactose oxidase, central domain"/>
    <property type="match status" value="2"/>
</dbReference>
<keyword evidence="2" id="KW-0677">Repeat</keyword>